<sequence length="166" mass="18623">MNHNHNHNHGNGHEHSHGSHQHESKQAESDIIIIENREAEINSKLEKTLVANHVWETCKPSSQFTVKSPTVCARRIQLMRAQLLNPVEWASEPSSFDQDPPPDCKPKSAPKKGGCRCGNKQTESTKHYDTSSSVLDVIHACPDECQGDITDVEEEENEPCDYSFVL</sequence>
<dbReference type="AlphaFoldDB" id="A0AAN8P0P5"/>
<name>A0AAN8P0P5_POLSC</name>
<feature type="region of interest" description="Disordered" evidence="1">
    <location>
        <begin position="90"/>
        <end position="129"/>
    </location>
</feature>
<reference evidence="2 3" key="1">
    <citation type="submission" date="2023-10" db="EMBL/GenBank/DDBJ databases">
        <title>Genomes of two closely related lineages of the louse Polyplax serrata with different host specificities.</title>
        <authorList>
            <person name="Martinu J."/>
            <person name="Tarabai H."/>
            <person name="Stefka J."/>
            <person name="Hypsa V."/>
        </authorList>
    </citation>
    <scope>NUCLEOTIDE SEQUENCE [LARGE SCALE GENOMIC DNA]</scope>
    <source>
        <strain evidence="2">HR10_N</strain>
    </source>
</reference>
<evidence type="ECO:0000313" key="2">
    <source>
        <dbReference type="EMBL" id="KAK6632692.1"/>
    </source>
</evidence>
<feature type="compositionally biased region" description="Basic and acidic residues" evidence="1">
    <location>
        <begin position="11"/>
        <end position="27"/>
    </location>
</feature>
<gene>
    <name evidence="2" type="ORF">RUM43_013462</name>
</gene>
<feature type="region of interest" description="Disordered" evidence="1">
    <location>
        <begin position="1"/>
        <end position="27"/>
    </location>
</feature>
<dbReference type="EMBL" id="JAWJWE010000007">
    <property type="protein sequence ID" value="KAK6632692.1"/>
    <property type="molecule type" value="Genomic_DNA"/>
</dbReference>
<comment type="caution">
    <text evidence="2">The sequence shown here is derived from an EMBL/GenBank/DDBJ whole genome shotgun (WGS) entry which is preliminary data.</text>
</comment>
<feature type="compositionally biased region" description="Basic residues" evidence="1">
    <location>
        <begin position="1"/>
        <end position="10"/>
    </location>
</feature>
<dbReference type="Proteomes" id="UP001372834">
    <property type="component" value="Unassembled WGS sequence"/>
</dbReference>
<organism evidence="2 3">
    <name type="scientific">Polyplax serrata</name>
    <name type="common">Common mouse louse</name>
    <dbReference type="NCBI Taxonomy" id="468196"/>
    <lineage>
        <taxon>Eukaryota</taxon>
        <taxon>Metazoa</taxon>
        <taxon>Ecdysozoa</taxon>
        <taxon>Arthropoda</taxon>
        <taxon>Hexapoda</taxon>
        <taxon>Insecta</taxon>
        <taxon>Pterygota</taxon>
        <taxon>Neoptera</taxon>
        <taxon>Paraneoptera</taxon>
        <taxon>Psocodea</taxon>
        <taxon>Troctomorpha</taxon>
        <taxon>Phthiraptera</taxon>
        <taxon>Anoplura</taxon>
        <taxon>Polyplacidae</taxon>
        <taxon>Polyplax</taxon>
    </lineage>
</organism>
<evidence type="ECO:0000313" key="3">
    <source>
        <dbReference type="Proteomes" id="UP001372834"/>
    </source>
</evidence>
<proteinExistence type="predicted"/>
<accession>A0AAN8P0P5</accession>
<evidence type="ECO:0000256" key="1">
    <source>
        <dbReference type="SAM" id="MobiDB-lite"/>
    </source>
</evidence>
<protein>
    <submittedName>
        <fullName evidence="2">Uncharacterized protein</fullName>
    </submittedName>
</protein>